<dbReference type="RefSeq" id="WP_110361482.1">
    <property type="nucleotide sequence ID" value="NZ_QFLI01000006.1"/>
</dbReference>
<dbReference type="AlphaFoldDB" id="A0A2V3ZVJ1"/>
<protein>
    <submittedName>
        <fullName evidence="3">Uncharacterized protein</fullName>
    </submittedName>
</protein>
<feature type="chain" id="PRO_5015863694" evidence="2">
    <location>
        <begin position="21"/>
        <end position="115"/>
    </location>
</feature>
<name>A0A2V3ZVJ1_9BACT</name>
<feature type="region of interest" description="Disordered" evidence="1">
    <location>
        <begin position="92"/>
        <end position="115"/>
    </location>
</feature>
<dbReference type="EMBL" id="QFLI01000006">
    <property type="protein sequence ID" value="PXX99087.1"/>
    <property type="molecule type" value="Genomic_DNA"/>
</dbReference>
<evidence type="ECO:0000313" key="4">
    <source>
        <dbReference type="Proteomes" id="UP000248079"/>
    </source>
</evidence>
<evidence type="ECO:0000256" key="2">
    <source>
        <dbReference type="SAM" id="SignalP"/>
    </source>
</evidence>
<keyword evidence="2" id="KW-0732">Signal</keyword>
<reference evidence="3 4" key="1">
    <citation type="submission" date="2018-05" db="EMBL/GenBank/DDBJ databases">
        <title>Marinifilum breve JC075T sp. nov., a marine bacterium isolated from Yongle Blue Hole in the South China Sea.</title>
        <authorList>
            <person name="Fu T."/>
        </authorList>
    </citation>
    <scope>NUCLEOTIDE SEQUENCE [LARGE SCALE GENOMIC DNA]</scope>
    <source>
        <strain evidence="3 4">JC075</strain>
    </source>
</reference>
<evidence type="ECO:0000256" key="1">
    <source>
        <dbReference type="SAM" id="MobiDB-lite"/>
    </source>
</evidence>
<keyword evidence="4" id="KW-1185">Reference proteome</keyword>
<organism evidence="3 4">
    <name type="scientific">Marinifilum breve</name>
    <dbReference type="NCBI Taxonomy" id="2184082"/>
    <lineage>
        <taxon>Bacteria</taxon>
        <taxon>Pseudomonadati</taxon>
        <taxon>Bacteroidota</taxon>
        <taxon>Bacteroidia</taxon>
        <taxon>Marinilabiliales</taxon>
        <taxon>Marinifilaceae</taxon>
    </lineage>
</organism>
<dbReference type="PROSITE" id="PS51257">
    <property type="entry name" value="PROKAR_LIPOPROTEIN"/>
    <property type="match status" value="1"/>
</dbReference>
<proteinExistence type="predicted"/>
<dbReference type="OrthoDB" id="1120410at2"/>
<dbReference type="Proteomes" id="UP000248079">
    <property type="component" value="Unassembled WGS sequence"/>
</dbReference>
<sequence>MKKAIFYCLAALLLASCQMTQTIVTPPANVNVPKNALFISQSGTESTLMQTVIDLENNEMVVLTYSYANIENVTRTGVYLNPDDYRNMKIVGTDAPYSKKEEDKKPIHQGDSKEK</sequence>
<gene>
    <name evidence="3" type="ORF">DF185_14505</name>
</gene>
<evidence type="ECO:0000313" key="3">
    <source>
        <dbReference type="EMBL" id="PXX99087.1"/>
    </source>
</evidence>
<comment type="caution">
    <text evidence="3">The sequence shown here is derived from an EMBL/GenBank/DDBJ whole genome shotgun (WGS) entry which is preliminary data.</text>
</comment>
<feature type="compositionally biased region" description="Basic and acidic residues" evidence="1">
    <location>
        <begin position="97"/>
        <end position="115"/>
    </location>
</feature>
<accession>A0A2V3ZVJ1</accession>
<feature type="signal peptide" evidence="2">
    <location>
        <begin position="1"/>
        <end position="20"/>
    </location>
</feature>